<keyword evidence="9" id="KW-0670">Pyruvate</keyword>
<dbReference type="EMBL" id="CP001399">
    <property type="protein sequence ID" value="ACP34538.1"/>
    <property type="molecule type" value="Genomic_DNA"/>
</dbReference>
<dbReference type="PROSITE" id="PS00198">
    <property type="entry name" value="4FE4S_FER_1"/>
    <property type="match status" value="1"/>
</dbReference>
<evidence type="ECO:0000313" key="9">
    <source>
        <dbReference type="EMBL" id="ACP34538.1"/>
    </source>
</evidence>
<dbReference type="PANTHER" id="PTHR43724">
    <property type="entry name" value="PYRUVATE SYNTHASE SUBUNIT PORD"/>
    <property type="match status" value="1"/>
</dbReference>
<organism evidence="9 10">
    <name type="scientific">Saccharolobus islandicus (strain L.S.2.15 / Lassen #1)</name>
    <name type="common">Sulfolobus islandicus</name>
    <dbReference type="NCBI Taxonomy" id="429572"/>
    <lineage>
        <taxon>Archaea</taxon>
        <taxon>Thermoproteota</taxon>
        <taxon>Thermoprotei</taxon>
        <taxon>Sulfolobales</taxon>
        <taxon>Sulfolobaceae</taxon>
        <taxon>Saccharolobus</taxon>
    </lineage>
</organism>
<dbReference type="Pfam" id="PF14697">
    <property type="entry name" value="Fer4_21"/>
    <property type="match status" value="1"/>
</dbReference>
<reference evidence="9 10" key="1">
    <citation type="journal article" date="2009" name="Proc. Natl. Acad. Sci. U.S.A.">
        <title>Biogeography of the Sulfolobus islandicus pan-genome.</title>
        <authorList>
            <person name="Reno M.L."/>
            <person name="Held N.L."/>
            <person name="Fields C.J."/>
            <person name="Burke P.V."/>
            <person name="Whitaker R.J."/>
        </authorList>
    </citation>
    <scope>NUCLEOTIDE SEQUENCE [LARGE SCALE GENOMIC DNA]</scope>
    <source>
        <strain evidence="10">L.S.2.15 / Lassen #1</strain>
    </source>
</reference>
<keyword evidence="7" id="KW-0411">Iron-sulfur</keyword>
<protein>
    <submittedName>
        <fullName evidence="9">Pyruvate ferredoxin/flavodoxin oxidoreductase, delta subunit</fullName>
    </submittedName>
</protein>
<evidence type="ECO:0000259" key="8">
    <source>
        <dbReference type="PROSITE" id="PS51379"/>
    </source>
</evidence>
<dbReference type="PROSITE" id="PS51379">
    <property type="entry name" value="4FE4S_FER_2"/>
    <property type="match status" value="2"/>
</dbReference>
<dbReference type="NCBIfam" id="TIGR02179">
    <property type="entry name" value="PorD_KorD"/>
    <property type="match status" value="1"/>
</dbReference>
<keyword evidence="2" id="KW-0004">4Fe-4S</keyword>
<dbReference type="PANTHER" id="PTHR43724:SF1">
    <property type="entry name" value="PYRUVATE SYNTHASE SUBUNIT PORD"/>
    <property type="match status" value="1"/>
</dbReference>
<dbReference type="GO" id="GO:0051539">
    <property type="term" value="F:4 iron, 4 sulfur cluster binding"/>
    <property type="evidence" value="ECO:0007669"/>
    <property type="project" value="UniProtKB-KW"/>
</dbReference>
<dbReference type="Proteomes" id="UP000001747">
    <property type="component" value="Chromosome"/>
</dbReference>
<dbReference type="AlphaFoldDB" id="C3ML13"/>
<evidence type="ECO:0000256" key="1">
    <source>
        <dbReference type="ARBA" id="ARBA00001966"/>
    </source>
</evidence>
<evidence type="ECO:0000256" key="5">
    <source>
        <dbReference type="ARBA" id="ARBA00022982"/>
    </source>
</evidence>
<keyword evidence="4" id="KW-0677">Repeat</keyword>
<dbReference type="GO" id="GO:0016625">
    <property type="term" value="F:oxidoreductase activity, acting on the aldehyde or oxo group of donors, iron-sulfur protein as acceptor"/>
    <property type="evidence" value="ECO:0007669"/>
    <property type="project" value="InterPro"/>
</dbReference>
<proteinExistence type="predicted"/>
<evidence type="ECO:0000256" key="6">
    <source>
        <dbReference type="ARBA" id="ARBA00023004"/>
    </source>
</evidence>
<dbReference type="SUPFAM" id="SSF54862">
    <property type="entry name" value="4Fe-4S ferredoxins"/>
    <property type="match status" value="1"/>
</dbReference>
<dbReference type="InterPro" id="IPR017896">
    <property type="entry name" value="4Fe4S_Fe-S-bd"/>
</dbReference>
<dbReference type="HOGENOM" id="CLU_139698_1_1_2"/>
<evidence type="ECO:0000313" key="10">
    <source>
        <dbReference type="Proteomes" id="UP000001747"/>
    </source>
</evidence>
<gene>
    <name evidence="9" type="ordered locus">LS215_0397</name>
</gene>
<accession>C3ML13</accession>
<evidence type="ECO:0000256" key="7">
    <source>
        <dbReference type="ARBA" id="ARBA00023014"/>
    </source>
</evidence>
<dbReference type="GO" id="GO:0046872">
    <property type="term" value="F:metal ion binding"/>
    <property type="evidence" value="ECO:0007669"/>
    <property type="project" value="UniProtKB-KW"/>
</dbReference>
<keyword evidence="3" id="KW-0479">Metal-binding</keyword>
<dbReference type="InterPro" id="IPR017900">
    <property type="entry name" value="4Fe4S_Fe_S_CS"/>
</dbReference>
<feature type="domain" description="4Fe-4S ferredoxin-type" evidence="8">
    <location>
        <begin position="28"/>
        <end position="57"/>
    </location>
</feature>
<evidence type="ECO:0000256" key="3">
    <source>
        <dbReference type="ARBA" id="ARBA00022723"/>
    </source>
</evidence>
<evidence type="ECO:0000256" key="4">
    <source>
        <dbReference type="ARBA" id="ARBA00022737"/>
    </source>
</evidence>
<keyword evidence="5" id="KW-0249">Electron transport</keyword>
<keyword evidence="6" id="KW-0408">Iron</keyword>
<dbReference type="InterPro" id="IPR011898">
    <property type="entry name" value="PorD_KorD"/>
</dbReference>
<keyword evidence="5" id="KW-0813">Transport</keyword>
<dbReference type="KEGG" id="sis:LS215_0397"/>
<feature type="domain" description="4Fe-4S ferredoxin-type" evidence="8">
    <location>
        <begin position="58"/>
        <end position="87"/>
    </location>
</feature>
<evidence type="ECO:0000256" key="2">
    <source>
        <dbReference type="ARBA" id="ARBA00022485"/>
    </source>
</evidence>
<comment type="cofactor">
    <cofactor evidence="1">
        <name>[4Fe-4S] cluster</name>
        <dbReference type="ChEBI" id="CHEBI:49883"/>
    </cofactor>
</comment>
<name>C3ML13_SACI2</name>
<sequence length="89" mass="9992">MLIKVPMGVPVARPRIGSAGKTGLWRVEKPVIDYNKCTKCRLCVIYCPENTIDLLENLYPQIDYDYCKGCGVCAQVCPPKAIDMVREVK</sequence>
<dbReference type="Gene3D" id="3.30.70.20">
    <property type="match status" value="2"/>
</dbReference>